<evidence type="ECO:0000313" key="1">
    <source>
        <dbReference type="EMBL" id="MBB6492854.1"/>
    </source>
</evidence>
<dbReference type="AlphaFoldDB" id="A0A6P1C821"/>
<protein>
    <submittedName>
        <fullName evidence="2">Uncharacterized protein</fullName>
    </submittedName>
</protein>
<accession>A0A6P1C821</accession>
<dbReference type="Proteomes" id="UP000471190">
    <property type="component" value="Unassembled WGS sequence"/>
</dbReference>
<keyword evidence="4" id="KW-1185">Reference proteome</keyword>
<dbReference type="RefSeq" id="WP_041677391.1">
    <property type="nucleotide sequence ID" value="NZ_JAADZA010000025.1"/>
</dbReference>
<sequence length="69" mass="6947">MPVGNYSANVHFNGPDELVIDVGGKLTIVNGAQITGLDSVVTAAIKNKAQVQALTPSSTAADIVAALKA</sequence>
<name>A0A6P1C821_RHITR</name>
<dbReference type="Proteomes" id="UP000526625">
    <property type="component" value="Unassembled WGS sequence"/>
</dbReference>
<comment type="caution">
    <text evidence="2">The sequence shown here is derived from an EMBL/GenBank/DDBJ whole genome shotgun (WGS) entry which is preliminary data.</text>
</comment>
<evidence type="ECO:0000313" key="2">
    <source>
        <dbReference type="EMBL" id="NEV13359.1"/>
    </source>
</evidence>
<reference evidence="2 3" key="1">
    <citation type="submission" date="2020-02" db="EMBL/GenBank/DDBJ databases">
        <title>Draft genome sequence of Rhizobium tropici.</title>
        <authorList>
            <person name="Khayi S."/>
            <person name="Jemo M."/>
        </authorList>
    </citation>
    <scope>NUCLEOTIDE SEQUENCE [LARGE SCALE GENOMIC DNA]</scope>
    <source>
        <strain evidence="2 3">A12</strain>
    </source>
</reference>
<evidence type="ECO:0000313" key="4">
    <source>
        <dbReference type="Proteomes" id="UP000526625"/>
    </source>
</evidence>
<dbReference type="EMBL" id="JAADZA010000025">
    <property type="protein sequence ID" value="NEV13359.1"/>
    <property type="molecule type" value="Genomic_DNA"/>
</dbReference>
<dbReference type="EMBL" id="JACHBF010000008">
    <property type="protein sequence ID" value="MBB6492854.1"/>
    <property type="molecule type" value="Genomic_DNA"/>
</dbReference>
<proteinExistence type="predicted"/>
<evidence type="ECO:0000313" key="3">
    <source>
        <dbReference type="Proteomes" id="UP000471190"/>
    </source>
</evidence>
<gene>
    <name evidence="1" type="ORF">GGD45_003262</name>
    <name evidence="2" type="ORF">GXW80_20410</name>
</gene>
<organism evidence="2 3">
    <name type="scientific">Rhizobium tropici</name>
    <dbReference type="NCBI Taxonomy" id="398"/>
    <lineage>
        <taxon>Bacteria</taxon>
        <taxon>Pseudomonadati</taxon>
        <taxon>Pseudomonadota</taxon>
        <taxon>Alphaproteobacteria</taxon>
        <taxon>Hyphomicrobiales</taxon>
        <taxon>Rhizobiaceae</taxon>
        <taxon>Rhizobium/Agrobacterium group</taxon>
        <taxon>Rhizobium</taxon>
    </lineage>
</organism>
<reference evidence="1 4" key="2">
    <citation type="submission" date="2020-08" db="EMBL/GenBank/DDBJ databases">
        <title>Genomic Encyclopedia of Type Strains, Phase IV (KMG-V): Genome sequencing to study the core and pangenomes of soil and plant-associated prokaryotes.</title>
        <authorList>
            <person name="Whitman W."/>
        </authorList>
    </citation>
    <scope>NUCLEOTIDE SEQUENCE [LARGE SCALE GENOMIC DNA]</scope>
    <source>
        <strain evidence="1 4">SEMIA 4059</strain>
    </source>
</reference>